<evidence type="ECO:0000313" key="2">
    <source>
        <dbReference type="EMBL" id="OGI87266.1"/>
    </source>
</evidence>
<organism evidence="2 3">
    <name type="scientific">Candidatus Nomurabacteria bacterium RIFCSPLOWO2_01_FULL_33_24</name>
    <dbReference type="NCBI Taxonomy" id="1801765"/>
    <lineage>
        <taxon>Bacteria</taxon>
        <taxon>Candidatus Nomuraibacteriota</taxon>
    </lineage>
</organism>
<accession>A0A1F6WZD6</accession>
<evidence type="ECO:0000313" key="3">
    <source>
        <dbReference type="Proteomes" id="UP000185809"/>
    </source>
</evidence>
<feature type="transmembrane region" description="Helical" evidence="1">
    <location>
        <begin position="61"/>
        <end position="82"/>
    </location>
</feature>
<reference evidence="2 3" key="1">
    <citation type="journal article" date="2016" name="Nat. Commun.">
        <title>Thousands of microbial genomes shed light on interconnected biogeochemical processes in an aquifer system.</title>
        <authorList>
            <person name="Anantharaman K."/>
            <person name="Brown C.T."/>
            <person name="Hug L.A."/>
            <person name="Sharon I."/>
            <person name="Castelle C.J."/>
            <person name="Probst A.J."/>
            <person name="Thomas B.C."/>
            <person name="Singh A."/>
            <person name="Wilkins M.J."/>
            <person name="Karaoz U."/>
            <person name="Brodie E.L."/>
            <person name="Williams K.H."/>
            <person name="Hubbard S.S."/>
            <person name="Banfield J.F."/>
        </authorList>
    </citation>
    <scope>NUCLEOTIDE SEQUENCE [LARGE SCALE GENOMIC DNA]</scope>
</reference>
<proteinExistence type="predicted"/>
<name>A0A1F6WZD6_9BACT</name>
<dbReference type="Proteomes" id="UP000185809">
    <property type="component" value="Unassembled WGS sequence"/>
</dbReference>
<comment type="caution">
    <text evidence="2">The sequence shown here is derived from an EMBL/GenBank/DDBJ whole genome shotgun (WGS) entry which is preliminary data.</text>
</comment>
<keyword evidence="1" id="KW-0472">Membrane</keyword>
<evidence type="ECO:0000256" key="1">
    <source>
        <dbReference type="SAM" id="Phobius"/>
    </source>
</evidence>
<keyword evidence="1" id="KW-1133">Transmembrane helix</keyword>
<gene>
    <name evidence="2" type="ORF">A2995_01150</name>
</gene>
<protein>
    <submittedName>
        <fullName evidence="2">Uncharacterized protein</fullName>
    </submittedName>
</protein>
<dbReference type="EMBL" id="MFUP01000014">
    <property type="protein sequence ID" value="OGI87266.1"/>
    <property type="molecule type" value="Genomic_DNA"/>
</dbReference>
<sequence>MNLGSIQKNNKEEKNRRYIVRTYTSDIEEALRKENGSVVKIAIDEQKKKDYLSLEPKKNRFWVIISIVLFVIGLGVIIILLIPKKETGGVLKNTPIIKPIIASEIIKNIDIAGVDKDRIMRFIADELNNNTLRLDVVENINLVENISLGEQPIETSRFLHLIGSRVPPPLLRSLDDYFMIGLYAFDGNNLFVLFKTSSYENTFAGMLDWESEIFGEFYQMFNIDVSGERSELFNKKFKDIFVRNRDARAIIDENGEIVLMYLFINKNTIIITRDENSLLEVITRLGN</sequence>
<dbReference type="AlphaFoldDB" id="A0A1F6WZD6"/>
<keyword evidence="1" id="KW-0812">Transmembrane</keyword>